<accession>A0ACC2X3F8</accession>
<sequence>MVISSAGIYNSDRERPRPFWASGSVGVGARFGGQRGTTTAKRNSDNDTLKRIAPKKQEWLSLEFDESVPAQVQLAGWALKVLDIVQPVTASDAAKLRSSLERYRTAATVEGSESVKEVDVDAAENLIRDFNDVWSQAEERFREDLRRQEEADTVPEDIDLLEEVSETLQRLHGVSDARSNEIDQDGSSAPHTAAKEEEPLQDFSESEEYGRSKANSKSERTEEVRFPDLANARRLLEEGTLFTYTYGYQGKLPKLQLSRRHAITETQRKDVELSLSVLRAYRYTGILDGAFYLSLEALLKRINTSPSSETSTQEIQRLVQQTDQFVTEIQKPVQGLLQATKSQDTHAKTATGRKLIRSQRIRAQAIRQAMESFRLKDLGHASDQHKADRYPHPNAEGESAPVADARRTQLQDREKFPNSLGVEESRASHSPEEIQTGPVQVAQYQAAETKRFISEMAREWIRKTKLRKEIDKADEEAQSKLEQFHLYSEHNTGVSTAEVEKAEAEYEMVAERYRLLLAEFQNEDNVIIRHKPSKVAPIVIPASASRSIEIEAEPEPPIESSAPPEVSVLTEPDTPISEPNLSSTNDRRDHKENGPGFSTVAKESLPQVAPGIPENTGLLSSIYRVYNRIVASLPTAWRAVIGQSRRKPPGTKKPSTSRSASPGRQSGEVLPRVAKAPFLRFLQARADAQADPDIESTDWRSLGYDSYGQWLASKIHKPITGRESAYISHLASASLISPFKPNMKDRALWQSHIAKMAKDHTPYASEVVDPRIQTHLGEILPRHYRNTEHANDESQTSQQLEAIRIFEELCDVDNVLEVYTDGSFWEAKSGKAHGSHSGGGIFIKAKPDQIRERCYMGSMMGHASEAEIGALYRGLQIVRNALDREGNAQGTPRYRRIVVATDSRNALEAVSGYTMQGGRQWKMTRIAALCRIEAYEIVRANEGIDGIHFIWLPREAEGLAVADLLARSGRLSVYNFV</sequence>
<reference evidence="1" key="1">
    <citation type="submission" date="2023-04" db="EMBL/GenBank/DDBJ databases">
        <title>Draft Genome sequencing of Naganishia species isolated from polar environments using Oxford Nanopore Technology.</title>
        <authorList>
            <person name="Leo P."/>
            <person name="Venkateswaran K."/>
        </authorList>
    </citation>
    <scope>NUCLEOTIDE SEQUENCE</scope>
    <source>
        <strain evidence="1">MNA-CCFEE 5262</strain>
    </source>
</reference>
<dbReference type="EMBL" id="JASBWS010000001">
    <property type="protein sequence ID" value="KAJ9117837.1"/>
    <property type="molecule type" value="Genomic_DNA"/>
</dbReference>
<evidence type="ECO:0000313" key="1">
    <source>
        <dbReference type="EMBL" id="KAJ9117837.1"/>
    </source>
</evidence>
<proteinExistence type="predicted"/>
<keyword evidence="2" id="KW-1185">Reference proteome</keyword>
<protein>
    <submittedName>
        <fullName evidence="1">Uncharacterized protein</fullName>
    </submittedName>
</protein>
<organism evidence="1 2">
    <name type="scientific">Naganishia adeliensis</name>
    <dbReference type="NCBI Taxonomy" id="92952"/>
    <lineage>
        <taxon>Eukaryota</taxon>
        <taxon>Fungi</taxon>
        <taxon>Dikarya</taxon>
        <taxon>Basidiomycota</taxon>
        <taxon>Agaricomycotina</taxon>
        <taxon>Tremellomycetes</taxon>
        <taxon>Filobasidiales</taxon>
        <taxon>Filobasidiaceae</taxon>
        <taxon>Naganishia</taxon>
    </lineage>
</organism>
<name>A0ACC2X3F8_9TREE</name>
<gene>
    <name evidence="1" type="ORF">QFC20_000117</name>
</gene>
<evidence type="ECO:0000313" key="2">
    <source>
        <dbReference type="Proteomes" id="UP001230649"/>
    </source>
</evidence>
<dbReference type="Proteomes" id="UP001230649">
    <property type="component" value="Unassembled WGS sequence"/>
</dbReference>
<comment type="caution">
    <text evidence="1">The sequence shown here is derived from an EMBL/GenBank/DDBJ whole genome shotgun (WGS) entry which is preliminary data.</text>
</comment>